<organism evidence="2 3">
    <name type="scientific">Candidatus Clostridium radicumherbarum</name>
    <dbReference type="NCBI Taxonomy" id="3381662"/>
    <lineage>
        <taxon>Bacteria</taxon>
        <taxon>Bacillati</taxon>
        <taxon>Bacillota</taxon>
        <taxon>Clostridia</taxon>
        <taxon>Eubacteriales</taxon>
        <taxon>Clostridiaceae</taxon>
        <taxon>Clostridium</taxon>
    </lineage>
</organism>
<evidence type="ECO:0000313" key="2">
    <source>
        <dbReference type="EMBL" id="MFL0266745.1"/>
    </source>
</evidence>
<name>A0ABW8TM27_9CLOT</name>
<keyword evidence="2" id="KW-0413">Isomerase</keyword>
<protein>
    <submittedName>
        <fullName evidence="2">Sugar phosphate isomerase/epimerase family protein</fullName>
    </submittedName>
</protein>
<keyword evidence="3" id="KW-1185">Reference proteome</keyword>
<evidence type="ECO:0000259" key="1">
    <source>
        <dbReference type="Pfam" id="PF01261"/>
    </source>
</evidence>
<sequence length="250" mass="29171">MEKNNIVINTLVFLEDLKSGVEQVKLLQDIHSLGINKVEVRREYIKDFDKELDAIKNTAEKYNMVIYYSVPKYLYVDGELAINEVEEYFSEANKMNCRNVKLNIGNYNLISPENVTNINRLCDKYSVKLTIENDQTEENGKVQKIKEFLDRAERLGAKVSCTFDIGNWLWQNEDPKENAYKLKPYVTYIHLKDAHLQDKPQAAYLDEGIIPWREILKIFHEDIPVAIEYPCYPDTLVSLEKEITKLIKLG</sequence>
<dbReference type="InterPro" id="IPR036237">
    <property type="entry name" value="Xyl_isomerase-like_sf"/>
</dbReference>
<dbReference type="Gene3D" id="3.20.20.150">
    <property type="entry name" value="Divalent-metal-dependent TIM barrel enzymes"/>
    <property type="match status" value="1"/>
</dbReference>
<dbReference type="RefSeq" id="WP_406763371.1">
    <property type="nucleotide sequence ID" value="NZ_JBJHZY010000001.1"/>
</dbReference>
<proteinExistence type="predicted"/>
<comment type="caution">
    <text evidence="2">The sequence shown here is derived from an EMBL/GenBank/DDBJ whole genome shotgun (WGS) entry which is preliminary data.</text>
</comment>
<dbReference type="PANTHER" id="PTHR12110">
    <property type="entry name" value="HYDROXYPYRUVATE ISOMERASE"/>
    <property type="match status" value="1"/>
</dbReference>
<dbReference type="InterPro" id="IPR050312">
    <property type="entry name" value="IolE/XylAMocC-like"/>
</dbReference>
<dbReference type="PANTHER" id="PTHR12110:SF41">
    <property type="entry name" value="INOSOSE DEHYDRATASE"/>
    <property type="match status" value="1"/>
</dbReference>
<accession>A0ABW8TM27</accession>
<evidence type="ECO:0000313" key="3">
    <source>
        <dbReference type="Proteomes" id="UP001623661"/>
    </source>
</evidence>
<gene>
    <name evidence="2" type="ORF">ACJDUH_01430</name>
</gene>
<dbReference type="InterPro" id="IPR013022">
    <property type="entry name" value="Xyl_isomerase-like_TIM-brl"/>
</dbReference>
<dbReference type="Pfam" id="PF01261">
    <property type="entry name" value="AP_endonuc_2"/>
    <property type="match status" value="1"/>
</dbReference>
<dbReference type="Proteomes" id="UP001623661">
    <property type="component" value="Unassembled WGS sequence"/>
</dbReference>
<reference evidence="2 3" key="1">
    <citation type="submission" date="2024-11" db="EMBL/GenBank/DDBJ databases">
        <authorList>
            <person name="Heng Y.C."/>
            <person name="Lim A.C.H."/>
            <person name="Lee J.K.Y."/>
            <person name="Kittelmann S."/>
        </authorList>
    </citation>
    <scope>NUCLEOTIDE SEQUENCE [LARGE SCALE GENOMIC DNA]</scope>
    <source>
        <strain evidence="2 3">WILCCON 0202</strain>
    </source>
</reference>
<dbReference type="EMBL" id="JBJHZY010000001">
    <property type="protein sequence ID" value="MFL0266745.1"/>
    <property type="molecule type" value="Genomic_DNA"/>
</dbReference>
<feature type="domain" description="Xylose isomerase-like TIM barrel" evidence="1">
    <location>
        <begin position="28"/>
        <end position="233"/>
    </location>
</feature>
<dbReference type="GO" id="GO:0016853">
    <property type="term" value="F:isomerase activity"/>
    <property type="evidence" value="ECO:0007669"/>
    <property type="project" value="UniProtKB-KW"/>
</dbReference>
<dbReference type="SUPFAM" id="SSF51658">
    <property type="entry name" value="Xylose isomerase-like"/>
    <property type="match status" value="1"/>
</dbReference>